<accession>F3QSV7</accession>
<dbReference type="AlphaFoldDB" id="F3QSV7"/>
<protein>
    <submittedName>
        <fullName evidence="1">Uncharacterized protein</fullName>
    </submittedName>
</protein>
<proteinExistence type="predicted"/>
<organism evidence="1 2">
    <name type="scientific">Paraprevotella xylaniphila YIT 11841</name>
    <dbReference type="NCBI Taxonomy" id="762982"/>
    <lineage>
        <taxon>Bacteria</taxon>
        <taxon>Pseudomonadati</taxon>
        <taxon>Bacteroidota</taxon>
        <taxon>Bacteroidia</taxon>
        <taxon>Bacteroidales</taxon>
        <taxon>Prevotellaceae</taxon>
        <taxon>Paraprevotella</taxon>
    </lineage>
</organism>
<comment type="caution">
    <text evidence="1">The sequence shown here is derived from an EMBL/GenBank/DDBJ whole genome shotgun (WGS) entry which is preliminary data.</text>
</comment>
<keyword evidence="2" id="KW-1185">Reference proteome</keyword>
<dbReference type="Proteomes" id="UP000005546">
    <property type="component" value="Unassembled WGS sequence"/>
</dbReference>
<name>F3QSV7_9BACT</name>
<evidence type="ECO:0000313" key="2">
    <source>
        <dbReference type="Proteomes" id="UP000005546"/>
    </source>
</evidence>
<dbReference type="STRING" id="762982.HMPREF9442_01272"/>
<reference evidence="1 2" key="1">
    <citation type="submission" date="2011-02" db="EMBL/GenBank/DDBJ databases">
        <authorList>
            <person name="Weinstock G."/>
            <person name="Sodergren E."/>
            <person name="Clifton S."/>
            <person name="Fulton L."/>
            <person name="Fulton B."/>
            <person name="Courtney L."/>
            <person name="Fronick C."/>
            <person name="Harrison M."/>
            <person name="Strong C."/>
            <person name="Farmer C."/>
            <person name="Delahaunty K."/>
            <person name="Markovic C."/>
            <person name="Hall O."/>
            <person name="Minx P."/>
            <person name="Tomlinson C."/>
            <person name="Mitreva M."/>
            <person name="Hou S."/>
            <person name="Chen J."/>
            <person name="Wollam A."/>
            <person name="Pepin K.H."/>
            <person name="Johnson M."/>
            <person name="Bhonagiri V."/>
            <person name="Zhang X."/>
            <person name="Suruliraj S."/>
            <person name="Warren W."/>
            <person name="Chinwalla A."/>
            <person name="Mardis E.R."/>
            <person name="Wilson R.K."/>
        </authorList>
    </citation>
    <scope>NUCLEOTIDE SEQUENCE [LARGE SCALE GENOMIC DNA]</scope>
    <source>
        <strain evidence="1 2">YIT 11841</strain>
    </source>
</reference>
<dbReference type="HOGENOM" id="CLU_3293800_0_0_10"/>
<dbReference type="EMBL" id="AFBR01000033">
    <property type="protein sequence ID" value="EGG55103.1"/>
    <property type="molecule type" value="Genomic_DNA"/>
</dbReference>
<gene>
    <name evidence="1" type="ORF">HMPREF9442_01272</name>
</gene>
<evidence type="ECO:0000313" key="1">
    <source>
        <dbReference type="EMBL" id="EGG55103.1"/>
    </source>
</evidence>
<sequence>MLNYSIKLKVIFAHVSYSFYFVTYLQKKRKSPLDRSFPLL</sequence>